<evidence type="ECO:0000256" key="9">
    <source>
        <dbReference type="ARBA" id="ARBA00022786"/>
    </source>
</evidence>
<name>D7LN68_ARALL</name>
<comment type="pathway">
    <text evidence="3">Protein modification; protein ubiquitination.</text>
</comment>
<dbReference type="HOGENOM" id="CLU_022048_6_0_1"/>
<keyword evidence="10" id="KW-0862">Zinc</keyword>
<dbReference type="Gramene" id="scaffold_501607.1">
    <property type="protein sequence ID" value="scaffold_501607.1"/>
    <property type="gene ID" value="scaffold_501607.1"/>
</dbReference>
<keyword evidence="7" id="KW-0677">Repeat</keyword>
<evidence type="ECO:0000259" key="11">
    <source>
        <dbReference type="PROSITE" id="PS51873"/>
    </source>
</evidence>
<proteinExistence type="predicted"/>
<dbReference type="GO" id="GO:0016567">
    <property type="term" value="P:protein ubiquitination"/>
    <property type="evidence" value="ECO:0007669"/>
    <property type="project" value="UniProtKB-UniPathway"/>
</dbReference>
<dbReference type="PROSITE" id="PS51873">
    <property type="entry name" value="TRIAD"/>
    <property type="match status" value="1"/>
</dbReference>
<keyword evidence="8" id="KW-0863">Zinc-finger</keyword>
<evidence type="ECO:0000256" key="7">
    <source>
        <dbReference type="ARBA" id="ARBA00022737"/>
    </source>
</evidence>
<dbReference type="EC" id="2.3.2.31" evidence="4"/>
<evidence type="ECO:0000256" key="4">
    <source>
        <dbReference type="ARBA" id="ARBA00012251"/>
    </source>
</evidence>
<dbReference type="PANTHER" id="PTHR11685">
    <property type="entry name" value="RBR FAMILY RING FINGER AND IBR DOMAIN-CONTAINING"/>
    <property type="match status" value="1"/>
</dbReference>
<keyword evidence="13" id="KW-1185">Reference proteome</keyword>
<keyword evidence="6" id="KW-0479">Metal-binding</keyword>
<dbReference type="GO" id="GO:0061630">
    <property type="term" value="F:ubiquitin protein ligase activity"/>
    <property type="evidence" value="ECO:0007669"/>
    <property type="project" value="UniProtKB-EC"/>
</dbReference>
<protein>
    <recommendedName>
        <fullName evidence="4">RBR-type E3 ubiquitin transferase</fullName>
        <ecNumber evidence="4">2.3.2.31</ecNumber>
    </recommendedName>
</protein>
<accession>D7LN68</accession>
<dbReference type="CDD" id="cd22584">
    <property type="entry name" value="Rcat_RBR_unk"/>
    <property type="match status" value="1"/>
</dbReference>
<reference evidence="13" key="1">
    <citation type="journal article" date="2011" name="Nat. Genet.">
        <title>The Arabidopsis lyrata genome sequence and the basis of rapid genome size change.</title>
        <authorList>
            <person name="Hu T.T."/>
            <person name="Pattyn P."/>
            <person name="Bakker E.G."/>
            <person name="Cao J."/>
            <person name="Cheng J.-F."/>
            <person name="Clark R.M."/>
            <person name="Fahlgren N."/>
            <person name="Fawcett J.A."/>
            <person name="Grimwood J."/>
            <person name="Gundlach H."/>
            <person name="Haberer G."/>
            <person name="Hollister J.D."/>
            <person name="Ossowski S."/>
            <person name="Ottilar R.P."/>
            <person name="Salamov A.A."/>
            <person name="Schneeberger K."/>
            <person name="Spannagl M."/>
            <person name="Wang X."/>
            <person name="Yang L."/>
            <person name="Nasrallah M.E."/>
            <person name="Bergelson J."/>
            <person name="Carrington J.C."/>
            <person name="Gaut B.S."/>
            <person name="Schmutz J."/>
            <person name="Mayer K.F.X."/>
            <person name="Van de Peer Y."/>
            <person name="Grigoriev I.V."/>
            <person name="Nordborg M."/>
            <person name="Weigel D."/>
            <person name="Guo Y.-L."/>
        </authorList>
    </citation>
    <scope>NUCLEOTIDE SEQUENCE [LARGE SCALE GENOMIC DNA]</scope>
    <source>
        <strain evidence="13">cv. MN47</strain>
    </source>
</reference>
<dbReference type="EMBL" id="GL348717">
    <property type="protein sequence ID" value="EFH53779.1"/>
    <property type="molecule type" value="Genomic_DNA"/>
</dbReference>
<sequence length="274" mass="31806">MPNTQPKSLCLDDLNDRERLQYSLHILFSMLQVTGKMVSTNSTVATLVKEVGLLQKRFSSCQSLPVCKDITFVHQLAEAAISSQIKPREETCAICYEDFQCDKMFEDCESEIHREACVGILDPEQLSVIDQRKMESEINMRDRVYCPEPTCSALMAKDKLLKHTNEFFLGAEQVGARKCMVCGTFFCINCNFKWHYHITCDEFQKTQTYQISNHAKFESVAKRHGLKKCRVCTTWVERVYGCNHMTCRYKYEFCYTCGAEWINKEQTCKCRLMD</sequence>
<evidence type="ECO:0000256" key="8">
    <source>
        <dbReference type="ARBA" id="ARBA00022771"/>
    </source>
</evidence>
<evidence type="ECO:0000313" key="12">
    <source>
        <dbReference type="EMBL" id="EFH53779.1"/>
    </source>
</evidence>
<evidence type="ECO:0000313" key="13">
    <source>
        <dbReference type="Proteomes" id="UP000008694"/>
    </source>
</evidence>
<dbReference type="SUPFAM" id="SSF57850">
    <property type="entry name" value="RING/U-box"/>
    <property type="match status" value="2"/>
</dbReference>
<evidence type="ECO:0000256" key="3">
    <source>
        <dbReference type="ARBA" id="ARBA00004906"/>
    </source>
</evidence>
<dbReference type="eggNOG" id="KOG1812">
    <property type="taxonomic scope" value="Eukaryota"/>
</dbReference>
<dbReference type="InterPro" id="IPR002867">
    <property type="entry name" value="IBR_dom"/>
</dbReference>
<dbReference type="UniPathway" id="UPA00143"/>
<evidence type="ECO:0000256" key="1">
    <source>
        <dbReference type="ARBA" id="ARBA00001798"/>
    </source>
</evidence>
<evidence type="ECO:0000256" key="10">
    <source>
        <dbReference type="ARBA" id="ARBA00022833"/>
    </source>
</evidence>
<keyword evidence="5" id="KW-0808">Transferase</keyword>
<dbReference type="InterPro" id="IPR044066">
    <property type="entry name" value="TRIAD_supradom"/>
</dbReference>
<evidence type="ECO:0000256" key="5">
    <source>
        <dbReference type="ARBA" id="ARBA00022679"/>
    </source>
</evidence>
<dbReference type="Gene3D" id="1.20.120.1750">
    <property type="match status" value="1"/>
</dbReference>
<dbReference type="InterPro" id="IPR031127">
    <property type="entry name" value="E3_UB_ligase_RBR"/>
</dbReference>
<dbReference type="SMART" id="SM00647">
    <property type="entry name" value="IBR"/>
    <property type="match status" value="1"/>
</dbReference>
<dbReference type="AlphaFoldDB" id="D7LN68"/>
<comment type="cofactor">
    <cofactor evidence="2">
        <name>Zn(2+)</name>
        <dbReference type="ChEBI" id="CHEBI:29105"/>
    </cofactor>
</comment>
<organism evidence="13">
    <name type="scientific">Arabidopsis lyrata subsp. lyrata</name>
    <name type="common">Lyre-leaved rock-cress</name>
    <dbReference type="NCBI Taxonomy" id="81972"/>
    <lineage>
        <taxon>Eukaryota</taxon>
        <taxon>Viridiplantae</taxon>
        <taxon>Streptophyta</taxon>
        <taxon>Embryophyta</taxon>
        <taxon>Tracheophyta</taxon>
        <taxon>Spermatophyta</taxon>
        <taxon>Magnoliopsida</taxon>
        <taxon>eudicotyledons</taxon>
        <taxon>Gunneridae</taxon>
        <taxon>Pentapetalae</taxon>
        <taxon>rosids</taxon>
        <taxon>malvids</taxon>
        <taxon>Brassicales</taxon>
        <taxon>Brassicaceae</taxon>
        <taxon>Camelineae</taxon>
        <taxon>Arabidopsis</taxon>
    </lineage>
</organism>
<dbReference type="Proteomes" id="UP000008694">
    <property type="component" value="Unassembled WGS sequence"/>
</dbReference>
<dbReference type="GO" id="GO:0008270">
    <property type="term" value="F:zinc ion binding"/>
    <property type="evidence" value="ECO:0007669"/>
    <property type="project" value="UniProtKB-KW"/>
</dbReference>
<dbReference type="Pfam" id="PF01485">
    <property type="entry name" value="IBR"/>
    <property type="match status" value="1"/>
</dbReference>
<evidence type="ECO:0000256" key="6">
    <source>
        <dbReference type="ARBA" id="ARBA00022723"/>
    </source>
</evidence>
<feature type="domain" description="RING-type" evidence="11">
    <location>
        <begin position="88"/>
        <end position="274"/>
    </location>
</feature>
<evidence type="ECO:0000256" key="2">
    <source>
        <dbReference type="ARBA" id="ARBA00001947"/>
    </source>
</evidence>
<comment type="catalytic activity">
    <reaction evidence="1">
        <text>[E2 ubiquitin-conjugating enzyme]-S-ubiquitinyl-L-cysteine + [acceptor protein]-L-lysine = [E2 ubiquitin-conjugating enzyme]-L-cysteine + [acceptor protein]-N(6)-ubiquitinyl-L-lysine.</text>
        <dbReference type="EC" id="2.3.2.31"/>
    </reaction>
</comment>
<gene>
    <name evidence="12" type="ORF">ARALYDRAFT_905903</name>
</gene>
<keyword evidence="9" id="KW-0833">Ubl conjugation pathway</keyword>